<dbReference type="Proteomes" id="UP000095651">
    <property type="component" value="Unassembled WGS sequence"/>
</dbReference>
<reference evidence="1 2" key="1">
    <citation type="submission" date="2015-09" db="EMBL/GenBank/DDBJ databases">
        <authorList>
            <consortium name="Pathogen Informatics"/>
        </authorList>
    </citation>
    <scope>NUCLEOTIDE SEQUENCE [LARGE SCALE GENOMIC DNA]</scope>
    <source>
        <strain evidence="1 2">2789STDY5608850</strain>
    </source>
</reference>
<name>A0A174BQN9_9FIRM</name>
<dbReference type="RefSeq" id="WP_242867877.1">
    <property type="nucleotide sequence ID" value="NZ_CABIXC010000003.1"/>
</dbReference>
<gene>
    <name evidence="1" type="ORF">ERS852407_01697</name>
</gene>
<proteinExistence type="predicted"/>
<sequence>MDSLGYSNELGQTIQIPFSDGTTHDFKLTRILNVKTGDIGRYTAIISKELVEQQYGNRDLIDYYIGLKDAQNMSEGEATSYADTLAQKLEISDDNVIVRSTYLTSRTKIAEVICCSIS</sequence>
<dbReference type="EMBL" id="CYZE01000003">
    <property type="protein sequence ID" value="CUO03411.1"/>
    <property type="molecule type" value="Genomic_DNA"/>
</dbReference>
<evidence type="ECO:0000313" key="2">
    <source>
        <dbReference type="Proteomes" id="UP000095651"/>
    </source>
</evidence>
<dbReference type="AlphaFoldDB" id="A0A174BQN9"/>
<protein>
    <submittedName>
        <fullName evidence="1">Uncharacterized protein</fullName>
    </submittedName>
</protein>
<evidence type="ECO:0000313" key="1">
    <source>
        <dbReference type="EMBL" id="CUO03411.1"/>
    </source>
</evidence>
<organism evidence="1 2">
    <name type="scientific">Hungatella hathewayi</name>
    <dbReference type="NCBI Taxonomy" id="154046"/>
    <lineage>
        <taxon>Bacteria</taxon>
        <taxon>Bacillati</taxon>
        <taxon>Bacillota</taxon>
        <taxon>Clostridia</taxon>
        <taxon>Lachnospirales</taxon>
        <taxon>Lachnospiraceae</taxon>
        <taxon>Hungatella</taxon>
    </lineage>
</organism>
<accession>A0A174BQN9</accession>